<organism evidence="2 3">
    <name type="scientific">Gracilimonas sediminicola</name>
    <dbReference type="NCBI Taxonomy" id="2952158"/>
    <lineage>
        <taxon>Bacteria</taxon>
        <taxon>Pseudomonadati</taxon>
        <taxon>Balneolota</taxon>
        <taxon>Balneolia</taxon>
        <taxon>Balneolales</taxon>
        <taxon>Balneolaceae</taxon>
        <taxon>Gracilimonas</taxon>
    </lineage>
</organism>
<evidence type="ECO:0000256" key="1">
    <source>
        <dbReference type="SAM" id="Phobius"/>
    </source>
</evidence>
<keyword evidence="1" id="KW-1133">Transmembrane helix</keyword>
<dbReference type="RefSeq" id="WP_255134966.1">
    <property type="nucleotide sequence ID" value="NZ_JANDBC010000002.1"/>
</dbReference>
<feature type="transmembrane region" description="Helical" evidence="1">
    <location>
        <begin position="124"/>
        <end position="145"/>
    </location>
</feature>
<feature type="transmembrane region" description="Helical" evidence="1">
    <location>
        <begin position="64"/>
        <end position="81"/>
    </location>
</feature>
<evidence type="ECO:0000313" key="2">
    <source>
        <dbReference type="EMBL" id="MCP9292092.1"/>
    </source>
</evidence>
<feature type="transmembrane region" description="Helical" evidence="1">
    <location>
        <begin position="181"/>
        <end position="198"/>
    </location>
</feature>
<reference evidence="2" key="1">
    <citation type="submission" date="2022-06" db="EMBL/GenBank/DDBJ databases">
        <title>Gracilimonas sp. CAU 1638 isolated from sea sediment.</title>
        <authorList>
            <person name="Kim W."/>
        </authorList>
    </citation>
    <scope>NUCLEOTIDE SEQUENCE</scope>
    <source>
        <strain evidence="2">CAU 1638</strain>
    </source>
</reference>
<name>A0A9X2RG20_9BACT</name>
<dbReference type="EMBL" id="JANDBC010000002">
    <property type="protein sequence ID" value="MCP9292092.1"/>
    <property type="molecule type" value="Genomic_DNA"/>
</dbReference>
<keyword evidence="3" id="KW-1185">Reference proteome</keyword>
<feature type="transmembrane region" description="Helical" evidence="1">
    <location>
        <begin position="151"/>
        <end position="174"/>
    </location>
</feature>
<sequence length="215" mass="24238">MKEKNDEQLRHVLQNPNQFSSEEITNAEEILEERTAHPVSLNITNKENGKPSRSYREKPISPNFSLRAIAVYQLLSSILILPQMFSVTLELNIIQWGVFIVIVLLYLATLVSAILIFQKKQLGLLIGLVTALLQSLQIHIGGFIYYATGFIYVFFSIGNYTGFSAGIIPSFLASFEAQTELAFVGINIVSVVAFYLLYKASTYCDENDEFPLHLY</sequence>
<keyword evidence="1" id="KW-0472">Membrane</keyword>
<proteinExistence type="predicted"/>
<dbReference type="Proteomes" id="UP001139125">
    <property type="component" value="Unassembled WGS sequence"/>
</dbReference>
<gene>
    <name evidence="2" type="ORF">NM125_10930</name>
</gene>
<comment type="caution">
    <text evidence="2">The sequence shown here is derived from an EMBL/GenBank/DDBJ whole genome shotgun (WGS) entry which is preliminary data.</text>
</comment>
<feature type="transmembrane region" description="Helical" evidence="1">
    <location>
        <begin position="93"/>
        <end position="117"/>
    </location>
</feature>
<accession>A0A9X2RG20</accession>
<evidence type="ECO:0000313" key="3">
    <source>
        <dbReference type="Proteomes" id="UP001139125"/>
    </source>
</evidence>
<dbReference type="AlphaFoldDB" id="A0A9X2RG20"/>
<protein>
    <submittedName>
        <fullName evidence="2">Uncharacterized protein</fullName>
    </submittedName>
</protein>
<keyword evidence="1" id="KW-0812">Transmembrane</keyword>